<evidence type="ECO:0000256" key="12">
    <source>
        <dbReference type="ARBA" id="ARBA00022884"/>
    </source>
</evidence>
<keyword evidence="10" id="KW-0862">Zinc</keyword>
<sequence>MSKIDQPAGADGGDTGTSNSARSPELPERIRVHALAKLLGITSRELVTELGELGEHPRSAQSSVSRAVAQAVFDRRASAAEPEPAAEPAEPVAAEPAAAEPESVSPEPVSPEPASPEPASAEAAPSGALAPVFTPPSPVFLPPRQEASTPAPSATDEQESAAEVEDTPDDDGSAADEDLNGRRRRRRGRRGRGRGKGGADDVEGAVADKEAGKDGDASRAKAEDAERDKAGQSDGESTKKGKSAKSNKSAKSGKSDDSSQVTDGGTAAEDGATKDEPAEVDGAEDADGGSRRRRRRRRRKGNGDDDGTTSSADDPPNTVTHVREAREEKSDARNEVRSVRGSTRLEAKRQRRRDGREAGRRRAPIVSEAEFLARRESVARSMVVRESGDSTQIGVLEDGVLVEHFVTSSGTGSLVGNVYLGRVQNVLPSMEAAFVDIGRGRNAVLYAGEVDWDAAGLEGKSRRIEQALATGDSVLVQVTKDPAGHKGARLTTQISLPGRFLVYVPSGGATGISRKLPENERKRLKDILKRIVPDDAGVIIRTASEGISEDELARDVRRLQAQWQVIKDKAEGGDNVKKASAPALLYEEPDLLIKVVRDLFTEDFTSLTVEGATAWETIEAYVQHVAPDLTDRLKRHVGGPDVFSVHRIDEQITKALDRKVWLPSGGYLVIDRTEAMTVIDVNTGKFTGSGGNLEETVTRNNLEAAEEIVRQLRLRDIGGIIVIDFIDMVLESNRDLVLRRLTECLGRDRTRHQVAEVTSLGLVQMTRKRVGTGLLEAYSTTCEHCRGRGVVVSTEPTKSGNGNGNGGGNGNQQSQGGSRRSRQRGRGDDRAKGEDRAKGTDDKTEDKSGPDKSGPDKTGPDKSGPDTSGPDASGAEQSDSAKPAADVPVKPAEPVVEQSGAVIEPPAAEPSGPAVEQATEPAEPGKPAEPAKTAEPAVNVSSGSKPRGRGQRPAGPPATATVVEPVRVPASTTTGDPAASGRPASNGAASAEQAASTGHGSAAVRESGESGAARPRPRAPRRAASRPAGPPPGAQQDS</sequence>
<protein>
    <recommendedName>
        <fullName evidence="15">Ribonuclease E</fullName>
        <ecNumber evidence="14">3.1.26.12</ecNumber>
    </recommendedName>
</protein>
<dbReference type="GO" id="GO:0003723">
    <property type="term" value="F:RNA binding"/>
    <property type="evidence" value="ECO:0007669"/>
    <property type="project" value="UniProtKB-KW"/>
</dbReference>
<comment type="cofactor">
    <cofactor evidence="1">
        <name>Mg(2+)</name>
        <dbReference type="ChEBI" id="CHEBI:18420"/>
    </cofactor>
</comment>
<feature type="compositionally biased region" description="Low complexity" evidence="16">
    <location>
        <begin position="984"/>
        <end position="996"/>
    </location>
</feature>
<evidence type="ECO:0000256" key="14">
    <source>
        <dbReference type="ARBA" id="ARBA00066879"/>
    </source>
</evidence>
<evidence type="ECO:0000256" key="11">
    <source>
        <dbReference type="ARBA" id="ARBA00022842"/>
    </source>
</evidence>
<dbReference type="PANTHER" id="PTHR30001">
    <property type="entry name" value="RIBONUCLEASE"/>
    <property type="match status" value="1"/>
</dbReference>
<dbReference type="GO" id="GO:0008033">
    <property type="term" value="P:tRNA processing"/>
    <property type="evidence" value="ECO:0007669"/>
    <property type="project" value="UniProtKB-KW"/>
</dbReference>
<gene>
    <name evidence="18" type="ORF">EV191_110151</name>
</gene>
<keyword evidence="9" id="KW-0378">Hydrolase</keyword>
<keyword evidence="7" id="KW-0819">tRNA processing</keyword>
<name>A0A4R2QNF5_9PSEU</name>
<feature type="compositionally biased region" description="Low complexity" evidence="16">
    <location>
        <begin position="928"/>
        <end position="937"/>
    </location>
</feature>
<evidence type="ECO:0000256" key="5">
    <source>
        <dbReference type="ARBA" id="ARBA00022490"/>
    </source>
</evidence>
<comment type="catalytic activity">
    <reaction evidence="13">
        <text>Endonucleolytic cleavage of single-stranded RNA in A- and U-rich regions.</text>
        <dbReference type="EC" id="3.1.26.12"/>
    </reaction>
</comment>
<dbReference type="InterPro" id="IPR019307">
    <property type="entry name" value="RNA-bd_AU-1/RNase_E/G"/>
</dbReference>
<keyword evidence="12" id="KW-0694">RNA-binding</keyword>
<feature type="compositionally biased region" description="Basic and acidic residues" evidence="16">
    <location>
        <begin position="321"/>
        <end position="360"/>
    </location>
</feature>
<dbReference type="InterPro" id="IPR006847">
    <property type="entry name" value="IF2_N"/>
</dbReference>
<dbReference type="GO" id="GO:0005737">
    <property type="term" value="C:cytoplasm"/>
    <property type="evidence" value="ECO:0007669"/>
    <property type="project" value="UniProtKB-SubCell"/>
</dbReference>
<feature type="compositionally biased region" description="Low complexity" evidence="16">
    <location>
        <begin position="881"/>
        <end position="897"/>
    </location>
</feature>
<dbReference type="Gene3D" id="2.40.50.140">
    <property type="entry name" value="Nucleic acid-binding proteins"/>
    <property type="match status" value="1"/>
</dbReference>
<dbReference type="PANTHER" id="PTHR30001:SF0">
    <property type="entry name" value="RIBONUCLEASE G"/>
    <property type="match status" value="1"/>
</dbReference>
<evidence type="ECO:0000256" key="6">
    <source>
        <dbReference type="ARBA" id="ARBA00022664"/>
    </source>
</evidence>
<dbReference type="PROSITE" id="PS50126">
    <property type="entry name" value="S1"/>
    <property type="match status" value="1"/>
</dbReference>
<feature type="compositionally biased region" description="Basic residues" evidence="16">
    <location>
        <begin position="291"/>
        <end position="300"/>
    </location>
</feature>
<feature type="compositionally biased region" description="Pro residues" evidence="16">
    <location>
        <begin position="1028"/>
        <end position="1038"/>
    </location>
</feature>
<feature type="compositionally biased region" description="Gly residues" evidence="16">
    <location>
        <begin position="801"/>
        <end position="810"/>
    </location>
</feature>
<dbReference type="Gene3D" id="1.10.10.2480">
    <property type="match status" value="1"/>
</dbReference>
<dbReference type="RefSeq" id="WP_132878861.1">
    <property type="nucleotide sequence ID" value="NZ_SLXQ01000010.1"/>
</dbReference>
<keyword evidence="8" id="KW-0479">Metal-binding</keyword>
<dbReference type="Pfam" id="PF04760">
    <property type="entry name" value="IF2_N"/>
    <property type="match status" value="1"/>
</dbReference>
<evidence type="ECO:0000256" key="3">
    <source>
        <dbReference type="ARBA" id="ARBA00004496"/>
    </source>
</evidence>
<feature type="region of interest" description="Disordered" evidence="16">
    <location>
        <begin position="74"/>
        <end position="362"/>
    </location>
</feature>
<feature type="region of interest" description="Disordered" evidence="16">
    <location>
        <begin position="793"/>
        <end position="1038"/>
    </location>
</feature>
<dbReference type="OrthoDB" id="9804278at2"/>
<evidence type="ECO:0000313" key="18">
    <source>
        <dbReference type="EMBL" id="TCP48591.1"/>
    </source>
</evidence>
<feature type="compositionally biased region" description="Basic residues" evidence="16">
    <location>
        <begin position="182"/>
        <end position="195"/>
    </location>
</feature>
<feature type="compositionally biased region" description="Acidic residues" evidence="16">
    <location>
        <begin position="278"/>
        <end position="287"/>
    </location>
</feature>
<feature type="compositionally biased region" description="Low complexity" evidence="16">
    <location>
        <begin position="117"/>
        <end position="126"/>
    </location>
</feature>
<accession>A0A4R2QNF5</accession>
<dbReference type="Pfam" id="PF10150">
    <property type="entry name" value="RNase_E_G"/>
    <property type="match status" value="1"/>
</dbReference>
<reference evidence="18 19" key="1">
    <citation type="submission" date="2019-03" db="EMBL/GenBank/DDBJ databases">
        <title>Genomic Encyclopedia of Type Strains, Phase IV (KMG-IV): sequencing the most valuable type-strain genomes for metagenomic binning, comparative biology and taxonomic classification.</title>
        <authorList>
            <person name="Goeker M."/>
        </authorList>
    </citation>
    <scope>NUCLEOTIDE SEQUENCE [LARGE SCALE GENOMIC DNA]</scope>
    <source>
        <strain evidence="18 19">DSM 45765</strain>
    </source>
</reference>
<comment type="subcellular location">
    <subcellularLocation>
        <location evidence="3">Cytoplasm</location>
    </subcellularLocation>
</comment>
<feature type="compositionally biased region" description="Low complexity" evidence="16">
    <location>
        <begin position="951"/>
        <end position="961"/>
    </location>
</feature>
<feature type="region of interest" description="Disordered" evidence="16">
    <location>
        <begin position="1"/>
        <end position="28"/>
    </location>
</feature>
<dbReference type="GO" id="GO:0008995">
    <property type="term" value="F:ribonuclease E activity"/>
    <property type="evidence" value="ECO:0007669"/>
    <property type="project" value="UniProtKB-EC"/>
</dbReference>
<feature type="compositionally biased region" description="Basic residues" evidence="16">
    <location>
        <begin position="1015"/>
        <end position="1024"/>
    </location>
</feature>
<dbReference type="InterPro" id="IPR004659">
    <property type="entry name" value="RNase_E/G"/>
</dbReference>
<comment type="caution">
    <text evidence="18">The sequence shown here is derived from an EMBL/GenBank/DDBJ whole genome shotgun (WGS) entry which is preliminary data.</text>
</comment>
<keyword evidence="19" id="KW-1185">Reference proteome</keyword>
<dbReference type="InterPro" id="IPR003029">
    <property type="entry name" value="S1_domain"/>
</dbReference>
<evidence type="ECO:0000256" key="4">
    <source>
        <dbReference type="ARBA" id="ARBA00005522"/>
    </source>
</evidence>
<dbReference type="EMBL" id="SLXQ01000010">
    <property type="protein sequence ID" value="TCP48591.1"/>
    <property type="molecule type" value="Genomic_DNA"/>
</dbReference>
<dbReference type="AlphaFoldDB" id="A0A4R2QNF5"/>
<proteinExistence type="inferred from homology"/>
<feature type="compositionally biased region" description="Basic and acidic residues" evidence="16">
    <location>
        <begin position="825"/>
        <end position="864"/>
    </location>
</feature>
<dbReference type="GO" id="GO:0006364">
    <property type="term" value="P:rRNA processing"/>
    <property type="evidence" value="ECO:0007669"/>
    <property type="project" value="TreeGrafter"/>
</dbReference>
<dbReference type="GO" id="GO:0006397">
    <property type="term" value="P:mRNA processing"/>
    <property type="evidence" value="ECO:0007669"/>
    <property type="project" value="UniProtKB-KW"/>
</dbReference>
<keyword evidence="5" id="KW-0963">Cytoplasm</keyword>
<evidence type="ECO:0000256" key="8">
    <source>
        <dbReference type="ARBA" id="ARBA00022723"/>
    </source>
</evidence>
<comment type="similarity">
    <text evidence="4">Belongs to the RNase E/G family.</text>
</comment>
<keyword evidence="6" id="KW-0507">mRNA processing</keyword>
<evidence type="ECO:0000256" key="16">
    <source>
        <dbReference type="SAM" id="MobiDB-lite"/>
    </source>
</evidence>
<feature type="compositionally biased region" description="Basic and acidic residues" evidence="16">
    <location>
        <begin position="206"/>
        <end position="239"/>
    </location>
</feature>
<evidence type="ECO:0000256" key="9">
    <source>
        <dbReference type="ARBA" id="ARBA00022801"/>
    </source>
</evidence>
<organism evidence="18 19">
    <name type="scientific">Tamaricihabitans halophyticus</name>
    <dbReference type="NCBI Taxonomy" id="1262583"/>
    <lineage>
        <taxon>Bacteria</taxon>
        <taxon>Bacillati</taxon>
        <taxon>Actinomycetota</taxon>
        <taxon>Actinomycetes</taxon>
        <taxon>Pseudonocardiales</taxon>
        <taxon>Pseudonocardiaceae</taxon>
        <taxon>Tamaricihabitans</taxon>
    </lineage>
</organism>
<dbReference type="GO" id="GO:0046872">
    <property type="term" value="F:metal ion binding"/>
    <property type="evidence" value="ECO:0007669"/>
    <property type="project" value="UniProtKB-KW"/>
</dbReference>
<evidence type="ECO:0000256" key="2">
    <source>
        <dbReference type="ARBA" id="ARBA00001947"/>
    </source>
</evidence>
<dbReference type="SUPFAM" id="SSF50249">
    <property type="entry name" value="Nucleic acid-binding proteins"/>
    <property type="match status" value="1"/>
</dbReference>
<feature type="compositionally biased region" description="Acidic residues" evidence="16">
    <location>
        <begin position="156"/>
        <end position="178"/>
    </location>
</feature>
<evidence type="ECO:0000256" key="7">
    <source>
        <dbReference type="ARBA" id="ARBA00022694"/>
    </source>
</evidence>
<evidence type="ECO:0000256" key="15">
    <source>
        <dbReference type="ARBA" id="ARBA00072999"/>
    </source>
</evidence>
<evidence type="ECO:0000256" key="1">
    <source>
        <dbReference type="ARBA" id="ARBA00001946"/>
    </source>
</evidence>
<feature type="domain" description="S1 motif" evidence="17">
    <location>
        <begin position="416"/>
        <end position="493"/>
    </location>
</feature>
<keyword evidence="11" id="KW-0460">Magnesium</keyword>
<dbReference type="CDD" id="cd04453">
    <property type="entry name" value="S1_RNase_E"/>
    <property type="match status" value="1"/>
</dbReference>
<evidence type="ECO:0000259" key="17">
    <source>
        <dbReference type="PROSITE" id="PS50126"/>
    </source>
</evidence>
<dbReference type="FunFam" id="2.40.50.140:FF:000066">
    <property type="entry name" value="Ribonuclease E"/>
    <property type="match status" value="1"/>
</dbReference>
<comment type="cofactor">
    <cofactor evidence="2">
        <name>Zn(2+)</name>
        <dbReference type="ChEBI" id="CHEBI:29105"/>
    </cofactor>
</comment>
<feature type="compositionally biased region" description="Low complexity" evidence="16">
    <location>
        <begin position="79"/>
        <end position="107"/>
    </location>
</feature>
<evidence type="ECO:0000313" key="19">
    <source>
        <dbReference type="Proteomes" id="UP000294911"/>
    </source>
</evidence>
<dbReference type="EC" id="3.1.26.12" evidence="14"/>
<evidence type="ECO:0000256" key="13">
    <source>
        <dbReference type="ARBA" id="ARBA00050524"/>
    </source>
</evidence>
<dbReference type="Proteomes" id="UP000294911">
    <property type="component" value="Unassembled WGS sequence"/>
</dbReference>
<dbReference type="InterPro" id="IPR012340">
    <property type="entry name" value="NA-bd_OB-fold"/>
</dbReference>
<dbReference type="SMART" id="SM00316">
    <property type="entry name" value="S1"/>
    <property type="match status" value="1"/>
</dbReference>
<dbReference type="NCBIfam" id="TIGR00757">
    <property type="entry name" value="RNaseEG"/>
    <property type="match status" value="1"/>
</dbReference>
<evidence type="ECO:0000256" key="10">
    <source>
        <dbReference type="ARBA" id="ARBA00022833"/>
    </source>
</evidence>